<dbReference type="Gene3D" id="3.40.50.10140">
    <property type="entry name" value="Toll/interleukin-1 receptor homology (TIR) domain"/>
    <property type="match status" value="1"/>
</dbReference>
<protein>
    <submittedName>
        <fullName evidence="2">Hypothetical cytosolic protein</fullName>
    </submittedName>
</protein>
<dbReference type="Pfam" id="PF13676">
    <property type="entry name" value="TIR_2"/>
    <property type="match status" value="1"/>
</dbReference>
<dbReference type="InterPro" id="IPR035897">
    <property type="entry name" value="Toll_tir_struct_dom_sf"/>
</dbReference>
<dbReference type="OrthoDB" id="9810385at2"/>
<dbReference type="Proteomes" id="UP000006230">
    <property type="component" value="Unassembled WGS sequence"/>
</dbReference>
<dbReference type="EMBL" id="AATQ01000050">
    <property type="protein sequence ID" value="EAU44275.1"/>
    <property type="molecule type" value="Genomic_DNA"/>
</dbReference>
<keyword evidence="3" id="KW-1185">Reference proteome</keyword>
<gene>
    <name evidence="2" type="ORF">R2601_15860</name>
</gene>
<reference evidence="2 3" key="1">
    <citation type="journal article" date="2010" name="J. Bacteriol.">
        <title>Genome sequences of Pelagibaca bermudensis HTCC2601T and Maritimibacter alkaliphilus HTCC2654T, the type strains of two marine Roseobacter genera.</title>
        <authorList>
            <person name="Thrash J.C."/>
            <person name="Cho J.C."/>
            <person name="Ferriera S."/>
            <person name="Johnson J."/>
            <person name="Vergin K.L."/>
            <person name="Giovannoni S.J."/>
        </authorList>
    </citation>
    <scope>NUCLEOTIDE SEQUENCE [LARGE SCALE GENOMIC DNA]</scope>
    <source>
        <strain evidence="3">DSM 26914 / JCM 13377 / KCTC 12554 / HTCC2601</strain>
    </source>
</reference>
<organism evidence="2 3">
    <name type="scientific">Salipiger bermudensis (strain DSM 26914 / JCM 13377 / KCTC 12554 / HTCC2601)</name>
    <name type="common">Pelagibaca bermudensis</name>
    <dbReference type="NCBI Taxonomy" id="314265"/>
    <lineage>
        <taxon>Bacteria</taxon>
        <taxon>Pseudomonadati</taxon>
        <taxon>Pseudomonadota</taxon>
        <taxon>Alphaproteobacteria</taxon>
        <taxon>Rhodobacterales</taxon>
        <taxon>Roseobacteraceae</taxon>
        <taxon>Salipiger</taxon>
    </lineage>
</organism>
<dbReference type="SUPFAM" id="SSF52200">
    <property type="entry name" value="Toll/Interleukin receptor TIR domain"/>
    <property type="match status" value="1"/>
</dbReference>
<dbReference type="InterPro" id="IPR000157">
    <property type="entry name" value="TIR_dom"/>
</dbReference>
<dbReference type="STRING" id="314265.R2601_15860"/>
<evidence type="ECO:0000313" key="2">
    <source>
        <dbReference type="EMBL" id="EAU44275.1"/>
    </source>
</evidence>
<proteinExistence type="predicted"/>
<name>Q0FJC6_SALBH</name>
<dbReference type="RefSeq" id="WP_007796311.1">
    <property type="nucleotide sequence ID" value="NZ_DS022276.1"/>
</dbReference>
<sequence length="166" mass="18945">MANKVFISHKNTDATLAAKVARRVQINGVQTYLDVIDDALAKDGPDLADLLLQRMSSCDQLIAVVSTATKNSWWVPWEIGVGSEKGFRMASYSESYVSLPSYLEKWPDLHTDADIDLFCKLSQRADAEIERRTRTLQSEDNRMNVRKGEALDFHKALRSELKRQRW</sequence>
<accession>Q0FJC6</accession>
<comment type="caution">
    <text evidence="2">The sequence shown here is derived from an EMBL/GenBank/DDBJ whole genome shotgun (WGS) entry which is preliminary data.</text>
</comment>
<dbReference type="GO" id="GO:0007165">
    <property type="term" value="P:signal transduction"/>
    <property type="evidence" value="ECO:0007669"/>
    <property type="project" value="InterPro"/>
</dbReference>
<dbReference type="eggNOG" id="ENOG50330VB">
    <property type="taxonomic scope" value="Bacteria"/>
</dbReference>
<feature type="domain" description="TIR" evidence="1">
    <location>
        <begin position="5"/>
        <end position="118"/>
    </location>
</feature>
<dbReference type="AlphaFoldDB" id="Q0FJC6"/>
<evidence type="ECO:0000259" key="1">
    <source>
        <dbReference type="Pfam" id="PF13676"/>
    </source>
</evidence>
<evidence type="ECO:0000313" key="3">
    <source>
        <dbReference type="Proteomes" id="UP000006230"/>
    </source>
</evidence>
<dbReference type="HOGENOM" id="CLU_131953_0_0_5"/>